<comment type="caution">
    <text evidence="2">The sequence shown here is derived from an EMBL/GenBank/DDBJ whole genome shotgun (WGS) entry which is preliminary data.</text>
</comment>
<keyword evidence="1" id="KW-0812">Transmembrane</keyword>
<name>A0A3L8NZG5_9ACTN</name>
<protein>
    <recommendedName>
        <fullName evidence="4">DUF4126 family protein</fullName>
    </recommendedName>
</protein>
<dbReference type="AlphaFoldDB" id="A0A3L8NZG5"/>
<keyword evidence="1" id="KW-0472">Membrane</keyword>
<feature type="transmembrane region" description="Helical" evidence="1">
    <location>
        <begin position="60"/>
        <end position="80"/>
    </location>
</feature>
<keyword evidence="3" id="KW-1185">Reference proteome</keyword>
<gene>
    <name evidence="2" type="ORF">D9V37_18370</name>
</gene>
<dbReference type="Proteomes" id="UP000281708">
    <property type="component" value="Unassembled WGS sequence"/>
</dbReference>
<keyword evidence="1" id="KW-1133">Transmembrane helix</keyword>
<organism evidence="2 3">
    <name type="scientific">Nocardioides mangrovicus</name>
    <dbReference type="NCBI Taxonomy" id="2478913"/>
    <lineage>
        <taxon>Bacteria</taxon>
        <taxon>Bacillati</taxon>
        <taxon>Actinomycetota</taxon>
        <taxon>Actinomycetes</taxon>
        <taxon>Propionibacteriales</taxon>
        <taxon>Nocardioidaceae</taxon>
        <taxon>Nocardioides</taxon>
    </lineage>
</organism>
<evidence type="ECO:0000313" key="3">
    <source>
        <dbReference type="Proteomes" id="UP000281708"/>
    </source>
</evidence>
<dbReference type="OrthoDB" id="4569917at2"/>
<proteinExistence type="predicted"/>
<sequence length="301" mass="30099">MTSVRRGLIAGAVGTVVLDLVTYADMALRGRPASEVPAQLVDAVAASLGTQVHGEERHEALGALAGIATGVGVGVVVSVARRHGVRLSGLTGPVVTGALAMAASDLPVALLGVSDPREWSSSDWASDALPHLAYGTATHLTLRSWEKRAEETPAGRPSAGLVVRSFLLGAATGCRSSLGLVGAALSSGGRLARAGAGAALVGELVADKLPVAPARTEPPGLVSRFGAAAIGAGAMAAADEVTVDLPVAAAAVGAWVGTTAGLAWREAAADRMSDWQAAAIEDVVAVGLAVLVSRRRGRPAR</sequence>
<dbReference type="EMBL" id="RDBE01000010">
    <property type="protein sequence ID" value="RLV48057.1"/>
    <property type="molecule type" value="Genomic_DNA"/>
</dbReference>
<evidence type="ECO:0000256" key="1">
    <source>
        <dbReference type="SAM" id="Phobius"/>
    </source>
</evidence>
<feature type="transmembrane region" description="Helical" evidence="1">
    <location>
        <begin position="7"/>
        <end position="24"/>
    </location>
</feature>
<reference evidence="2 3" key="1">
    <citation type="submission" date="2018-10" db="EMBL/GenBank/DDBJ databases">
        <title>Marmoricola sp. 4Q3S-7 whole genome shotgun sequence.</title>
        <authorList>
            <person name="Li F."/>
        </authorList>
    </citation>
    <scope>NUCLEOTIDE SEQUENCE [LARGE SCALE GENOMIC DNA]</scope>
    <source>
        <strain evidence="2 3">4Q3S-7</strain>
    </source>
</reference>
<dbReference type="RefSeq" id="WP_121807564.1">
    <property type="nucleotide sequence ID" value="NZ_RDBE01000010.1"/>
</dbReference>
<accession>A0A3L8NZG5</accession>
<evidence type="ECO:0008006" key="4">
    <source>
        <dbReference type="Google" id="ProtNLM"/>
    </source>
</evidence>
<evidence type="ECO:0000313" key="2">
    <source>
        <dbReference type="EMBL" id="RLV48057.1"/>
    </source>
</evidence>